<evidence type="ECO:0000256" key="10">
    <source>
        <dbReference type="ARBA" id="ARBA00022734"/>
    </source>
</evidence>
<sequence length="855" mass="98367">MFFDIQTYKKKNTQLQKLCKEKQYDYRSLPTTSVVIAFYNEAWSTLLRTVHSVLETSPDILLREVILVDDYSDREHLKQPLEDYISSLRKVRLVRARKREGLVRARLLGASVATGDVLTFLDCHCESHEGWLEPLLERIKEEETAVVCPVIDVIDWNTFEYLGNSGEPHIGGFDWRLVFTWHVVPEREQKLRRSPIDVIRSPTMAGGLFAIRKKYFEYLGTYDTGMEVWGGENLEFSFRIWQCGGSLEIHPCSHVGHVFPKKAPYSRSKALANSVRAAEVWLGSYKELYYHRNPHARLEPFGDVTERLELKEKLGCKDFKWYLENIYPDIHVPEDRPGLFGMLQNKGMVNYCFDYNPPNNQNIAGQRVFLYHCHGMGQNQFFEYSTYNEIRYNTREPAGCVAVNSGTDYLTMQPCRKTAQAVPEDQKFTLREDSTLYHIQTKKCVQAVNKSYKGFQTPIYDFQQSLRLSDCTIPGRAAKQPECCTLTESHGHQIYRPHKTPTKSQKSKASNPKETHKSSCAPVLSSTLVTNQESHHLDARFIQAVSTKVYMGGENKYKCSSCLRFYGSLVGLQLHIAHGWKEGFSCRVFYQKLKEMQEKKRAQKSSQVSTTDTQSHSLSNESDTQSGGRKSKTSEELLEPARKKPDVAGFATSSHCPKELLKPILFSLSARPPNRSVRPVTSKTGIPLLQRHLYTLPRKPSHNPIEDDQNSKSPLHGTWEVNQESDLLDFKFIRTISSKECMGWEVQYKCASCLRYFRSLGVLQTHIVNGWKEGFSCRVFYRKLKEIQGKRRLKRSQESFTLPATKIQHFSPLIGTEAPSRSRKTKVSWDLSEVKRKTDAIQKWLLEIQQPDTTH</sequence>
<dbReference type="CDD" id="cd02510">
    <property type="entry name" value="pp-GalNAc-T"/>
    <property type="match status" value="1"/>
</dbReference>
<comment type="cofactor">
    <cofactor evidence="1 17">
        <name>Mn(2+)</name>
        <dbReference type="ChEBI" id="CHEBI:29035"/>
    </cofactor>
</comment>
<evidence type="ECO:0000256" key="6">
    <source>
        <dbReference type="ARBA" id="ARBA00022676"/>
    </source>
</evidence>
<gene>
    <name evidence="20" type="ORF">EOD39_5812</name>
</gene>
<evidence type="ECO:0000256" key="5">
    <source>
        <dbReference type="ARBA" id="ARBA00012644"/>
    </source>
</evidence>
<evidence type="ECO:0000256" key="12">
    <source>
        <dbReference type="ARBA" id="ARBA00022989"/>
    </source>
</evidence>
<dbReference type="InterPro" id="IPR045885">
    <property type="entry name" value="GalNAc-T"/>
</dbReference>
<dbReference type="UniPathway" id="UPA00378"/>
<evidence type="ECO:0000256" key="15">
    <source>
        <dbReference type="ARBA" id="ARBA00023157"/>
    </source>
</evidence>
<dbReference type="GO" id="GO:0000139">
    <property type="term" value="C:Golgi membrane"/>
    <property type="evidence" value="ECO:0007669"/>
    <property type="project" value="UniProtKB-SubCell"/>
</dbReference>
<dbReference type="PROSITE" id="PS50231">
    <property type="entry name" value="RICIN_B_LECTIN"/>
    <property type="match status" value="1"/>
</dbReference>
<feature type="region of interest" description="Disordered" evidence="18">
    <location>
        <begin position="494"/>
        <end position="519"/>
    </location>
</feature>
<comment type="similarity">
    <text evidence="4 17">Belongs to the glycosyltransferase 2 family. GalNAc-T subfamily.</text>
</comment>
<dbReference type="GO" id="GO:0004653">
    <property type="term" value="F:polypeptide N-acetylgalactosaminyltransferase activity"/>
    <property type="evidence" value="ECO:0007669"/>
    <property type="project" value="TreeGrafter"/>
</dbReference>
<dbReference type="SUPFAM" id="SSF50370">
    <property type="entry name" value="Ricin B-like lectins"/>
    <property type="match status" value="1"/>
</dbReference>
<dbReference type="FunFam" id="3.90.550.10:FF:000021">
    <property type="entry name" value="Polypeptide N-acetylgalactosaminyltransferase"/>
    <property type="match status" value="1"/>
</dbReference>
<evidence type="ECO:0000256" key="3">
    <source>
        <dbReference type="ARBA" id="ARBA00004922"/>
    </source>
</evidence>
<keyword evidence="10 17" id="KW-0430">Lectin</keyword>
<keyword evidence="7 17" id="KW-0808">Transferase</keyword>
<evidence type="ECO:0000313" key="20">
    <source>
        <dbReference type="EMBL" id="RXN01663.1"/>
    </source>
</evidence>
<dbReference type="SUPFAM" id="SSF53448">
    <property type="entry name" value="Nucleotide-diphospho-sugar transferases"/>
    <property type="match status" value="1"/>
</dbReference>
<dbReference type="InterPro" id="IPR000772">
    <property type="entry name" value="Ricin_B_lectin"/>
</dbReference>
<dbReference type="Pfam" id="PF00535">
    <property type="entry name" value="Glycos_transf_2"/>
    <property type="match status" value="1"/>
</dbReference>
<dbReference type="GO" id="GO:0016266">
    <property type="term" value="P:protein O-linked glycosylation via N-acetyl-galactosamine"/>
    <property type="evidence" value="ECO:0007669"/>
    <property type="project" value="UniProtKB-ARBA"/>
</dbReference>
<organism evidence="20 21">
    <name type="scientific">Acipenser ruthenus</name>
    <name type="common">Sterlet sturgeon</name>
    <dbReference type="NCBI Taxonomy" id="7906"/>
    <lineage>
        <taxon>Eukaryota</taxon>
        <taxon>Metazoa</taxon>
        <taxon>Chordata</taxon>
        <taxon>Craniata</taxon>
        <taxon>Vertebrata</taxon>
        <taxon>Euteleostomi</taxon>
        <taxon>Actinopterygii</taxon>
        <taxon>Chondrostei</taxon>
        <taxon>Acipenseriformes</taxon>
        <taxon>Acipenseridae</taxon>
        <taxon>Acipenser</taxon>
    </lineage>
</organism>
<evidence type="ECO:0000313" key="21">
    <source>
        <dbReference type="Proteomes" id="UP000289886"/>
    </source>
</evidence>
<comment type="subcellular location">
    <subcellularLocation>
        <location evidence="2 17">Golgi apparatus membrane</location>
        <topology evidence="2 17">Single-pass type II membrane protein</topology>
    </subcellularLocation>
</comment>
<keyword evidence="16 17" id="KW-0464">Manganese</keyword>
<dbReference type="SMART" id="SM00458">
    <property type="entry name" value="RICIN"/>
    <property type="match status" value="1"/>
</dbReference>
<keyword evidence="6 17" id="KW-0328">Glycosyltransferase</keyword>
<proteinExistence type="inferred from homology"/>
<comment type="caution">
    <text evidence="20">The sequence shown here is derived from an EMBL/GenBank/DDBJ whole genome shotgun (WGS) entry which is preliminary data.</text>
</comment>
<dbReference type="Pfam" id="PF17734">
    <property type="entry name" value="Spt46"/>
    <property type="match status" value="2"/>
</dbReference>
<feature type="compositionally biased region" description="Basic and acidic residues" evidence="18">
    <location>
        <begin position="632"/>
        <end position="646"/>
    </location>
</feature>
<evidence type="ECO:0000256" key="17">
    <source>
        <dbReference type="RuleBase" id="RU361242"/>
    </source>
</evidence>
<feature type="compositionally biased region" description="Polar residues" evidence="18">
    <location>
        <begin position="604"/>
        <end position="628"/>
    </location>
</feature>
<keyword evidence="11" id="KW-0735">Signal-anchor</keyword>
<comment type="pathway">
    <text evidence="3 17">Protein modification; protein glycosylation.</text>
</comment>
<evidence type="ECO:0000256" key="14">
    <source>
        <dbReference type="ARBA" id="ARBA00023136"/>
    </source>
</evidence>
<evidence type="ECO:0000256" key="4">
    <source>
        <dbReference type="ARBA" id="ARBA00005680"/>
    </source>
</evidence>
<evidence type="ECO:0000256" key="18">
    <source>
        <dbReference type="SAM" id="MobiDB-lite"/>
    </source>
</evidence>
<keyword evidence="15 17" id="KW-1015">Disulfide bond</keyword>
<dbReference type="Proteomes" id="UP000289886">
    <property type="component" value="Unassembled WGS sequence"/>
</dbReference>
<dbReference type="GO" id="GO:0030246">
    <property type="term" value="F:carbohydrate binding"/>
    <property type="evidence" value="ECO:0007669"/>
    <property type="project" value="UniProtKB-KW"/>
</dbReference>
<evidence type="ECO:0000256" key="8">
    <source>
        <dbReference type="ARBA" id="ARBA00022692"/>
    </source>
</evidence>
<dbReference type="EC" id="2.4.1.-" evidence="17"/>
<dbReference type="PANTHER" id="PTHR11675:SF18">
    <property type="entry name" value="POLYPEPTIDE N-ACETYLGALACTOSAMINYLTRANSFERASE 12"/>
    <property type="match status" value="1"/>
</dbReference>
<evidence type="ECO:0000256" key="16">
    <source>
        <dbReference type="ARBA" id="ARBA00023211"/>
    </source>
</evidence>
<evidence type="ECO:0000256" key="2">
    <source>
        <dbReference type="ARBA" id="ARBA00004323"/>
    </source>
</evidence>
<reference evidence="20 21" key="1">
    <citation type="submission" date="2019-01" db="EMBL/GenBank/DDBJ databases">
        <title>Draft Genome and Complete Hox-Cluster Characterization of the Sterlet Sturgeon (Acipenser ruthenus).</title>
        <authorList>
            <person name="Wei Q."/>
        </authorList>
    </citation>
    <scope>NUCLEOTIDE SEQUENCE [LARGE SCALE GENOMIC DNA]</scope>
    <source>
        <strain evidence="20">WHYD16114868_AA</strain>
        <tissue evidence="20">Blood</tissue>
    </source>
</reference>
<feature type="domain" description="Ricin B lectin" evidence="19">
    <location>
        <begin position="336"/>
        <end position="469"/>
    </location>
</feature>
<keyword evidence="21" id="KW-1185">Reference proteome</keyword>
<evidence type="ECO:0000256" key="7">
    <source>
        <dbReference type="ARBA" id="ARBA00022679"/>
    </source>
</evidence>
<keyword evidence="14" id="KW-0472">Membrane</keyword>
<dbReference type="Gene3D" id="2.80.10.50">
    <property type="match status" value="1"/>
</dbReference>
<evidence type="ECO:0000256" key="13">
    <source>
        <dbReference type="ARBA" id="ARBA00023034"/>
    </source>
</evidence>
<dbReference type="AlphaFoldDB" id="A0A662YYN9"/>
<keyword evidence="13 17" id="KW-0333">Golgi apparatus</keyword>
<dbReference type="Pfam" id="PF00652">
    <property type="entry name" value="Ricin_B_lectin"/>
    <property type="match status" value="1"/>
</dbReference>
<accession>A0A662YYN9</accession>
<dbReference type="InterPro" id="IPR035992">
    <property type="entry name" value="Ricin_B-like_lectins"/>
</dbReference>
<keyword evidence="8" id="KW-0812">Transmembrane</keyword>
<evidence type="ECO:0000259" key="19">
    <source>
        <dbReference type="SMART" id="SM00458"/>
    </source>
</evidence>
<evidence type="ECO:0000256" key="1">
    <source>
        <dbReference type="ARBA" id="ARBA00001936"/>
    </source>
</evidence>
<dbReference type="PANTHER" id="PTHR11675">
    <property type="entry name" value="N-ACETYLGALACTOSAMINYLTRANSFERASE"/>
    <property type="match status" value="1"/>
</dbReference>
<dbReference type="GO" id="GO:0046872">
    <property type="term" value="F:metal ion binding"/>
    <property type="evidence" value="ECO:0007669"/>
    <property type="project" value="UniProtKB-KW"/>
</dbReference>
<dbReference type="EMBL" id="SCEB01000026">
    <property type="protein sequence ID" value="RXN01663.1"/>
    <property type="molecule type" value="Genomic_DNA"/>
</dbReference>
<dbReference type="InterPro" id="IPR040879">
    <property type="entry name" value="Spt46-like"/>
</dbReference>
<dbReference type="Gene3D" id="3.90.550.10">
    <property type="entry name" value="Spore Coat Polysaccharide Biosynthesis Protein SpsA, Chain A"/>
    <property type="match status" value="1"/>
</dbReference>
<name>A0A662YYN9_ACIRT</name>
<evidence type="ECO:0000256" key="11">
    <source>
        <dbReference type="ARBA" id="ARBA00022968"/>
    </source>
</evidence>
<keyword evidence="12" id="KW-1133">Transmembrane helix</keyword>
<dbReference type="InterPro" id="IPR029044">
    <property type="entry name" value="Nucleotide-diphossugar_trans"/>
</dbReference>
<evidence type="ECO:0000256" key="9">
    <source>
        <dbReference type="ARBA" id="ARBA00022723"/>
    </source>
</evidence>
<feature type="region of interest" description="Disordered" evidence="18">
    <location>
        <begin position="599"/>
        <end position="650"/>
    </location>
</feature>
<dbReference type="InterPro" id="IPR001173">
    <property type="entry name" value="Glyco_trans_2-like"/>
</dbReference>
<keyword evidence="9" id="KW-0479">Metal-binding</keyword>
<protein>
    <recommendedName>
        <fullName evidence="5 17">Polypeptide N-acetylgalactosaminyltransferase</fullName>
        <ecNumber evidence="17">2.4.1.-</ecNumber>
    </recommendedName>
    <alternativeName>
        <fullName evidence="17">Protein-UDP acetylgalactosaminyltransferase</fullName>
    </alternativeName>
</protein>